<name>A0A8J8MES3_9FIRM</name>
<gene>
    <name evidence="1" type="ORF">HYG85_22985</name>
</gene>
<keyword evidence="2" id="KW-1185">Reference proteome</keyword>
<accession>A0A8J8MES3</accession>
<dbReference type="AlphaFoldDB" id="A0A8J8MES3"/>
<proteinExistence type="predicted"/>
<dbReference type="KEGG" id="vgu:HYG85_22985"/>
<evidence type="ECO:0000313" key="2">
    <source>
        <dbReference type="Proteomes" id="UP000677305"/>
    </source>
</evidence>
<sequence length="87" mass="10391">MKKIYDYLINYDLKYLNRIAFNPSYYCFDNECPFRSYTVCPNELAYVNEVGEVKDRESFIGFSGEMDSDGFDIIEHKILLTKLERYD</sequence>
<organism evidence="1 2">
    <name type="scientific">Vallitalea guaymasensis</name>
    <dbReference type="NCBI Taxonomy" id="1185412"/>
    <lineage>
        <taxon>Bacteria</taxon>
        <taxon>Bacillati</taxon>
        <taxon>Bacillota</taxon>
        <taxon>Clostridia</taxon>
        <taxon>Lachnospirales</taxon>
        <taxon>Vallitaleaceae</taxon>
        <taxon>Vallitalea</taxon>
    </lineage>
</organism>
<evidence type="ECO:0000313" key="1">
    <source>
        <dbReference type="EMBL" id="QUH31637.1"/>
    </source>
</evidence>
<dbReference type="EMBL" id="CP058561">
    <property type="protein sequence ID" value="QUH31637.1"/>
    <property type="molecule type" value="Genomic_DNA"/>
</dbReference>
<dbReference type="Proteomes" id="UP000677305">
    <property type="component" value="Chromosome"/>
</dbReference>
<protein>
    <submittedName>
        <fullName evidence="1">Uncharacterized protein</fullName>
    </submittedName>
</protein>
<dbReference type="RefSeq" id="WP_212691602.1">
    <property type="nucleotide sequence ID" value="NZ_CP058561.1"/>
</dbReference>
<reference evidence="1 2" key="1">
    <citation type="submission" date="2020-07" db="EMBL/GenBank/DDBJ databases">
        <title>Vallitalea guaymasensis genome.</title>
        <authorList>
            <person name="Postec A."/>
        </authorList>
    </citation>
    <scope>NUCLEOTIDE SEQUENCE [LARGE SCALE GENOMIC DNA]</scope>
    <source>
        <strain evidence="1 2">Ra1766G1</strain>
    </source>
</reference>